<keyword evidence="2" id="KW-1185">Reference proteome</keyword>
<evidence type="ECO:0000313" key="2">
    <source>
        <dbReference type="Proteomes" id="UP001178288"/>
    </source>
</evidence>
<sequence>MPIILSASPTFNKERNLLSIRMDENGKKKSGENHQLPAAKWTGYMSTL</sequence>
<protein>
    <submittedName>
        <fullName evidence="1">Uncharacterized protein</fullName>
    </submittedName>
</protein>
<name>A0AA95SDM0_9BACI</name>
<dbReference type="EMBL" id="CP126114">
    <property type="protein sequence ID" value="WHY89172.1"/>
    <property type="molecule type" value="Genomic_DNA"/>
</dbReference>
<accession>A0AA95SDM0</accession>
<gene>
    <name evidence="1" type="ORF">QNH39_03215</name>
</gene>
<evidence type="ECO:0000313" key="1">
    <source>
        <dbReference type="EMBL" id="WHY89172.1"/>
    </source>
</evidence>
<reference evidence="1" key="1">
    <citation type="submission" date="2023-05" db="EMBL/GenBank/DDBJ databases">
        <title>Comparative genomics of Bacillaceae isolates and their secondary metabolite potential.</title>
        <authorList>
            <person name="Song L."/>
            <person name="Nielsen L.J."/>
            <person name="Mohite O."/>
            <person name="Xu X."/>
            <person name="Weber T."/>
            <person name="Kovacs A.T."/>
        </authorList>
    </citation>
    <scope>NUCLEOTIDE SEQUENCE</scope>
    <source>
        <strain evidence="1">XLM17</strain>
    </source>
</reference>
<dbReference type="AlphaFoldDB" id="A0AA95SDM0"/>
<dbReference type="KEGG" id="nnv:QNH39_03215"/>
<organism evidence="1 2">
    <name type="scientific">Neobacillus novalis</name>
    <dbReference type="NCBI Taxonomy" id="220687"/>
    <lineage>
        <taxon>Bacteria</taxon>
        <taxon>Bacillati</taxon>
        <taxon>Bacillota</taxon>
        <taxon>Bacilli</taxon>
        <taxon>Bacillales</taxon>
        <taxon>Bacillaceae</taxon>
        <taxon>Neobacillus</taxon>
    </lineage>
</organism>
<dbReference type="Proteomes" id="UP001178288">
    <property type="component" value="Chromosome"/>
</dbReference>
<proteinExistence type="predicted"/>
<dbReference type="RefSeq" id="WP_283935929.1">
    <property type="nucleotide sequence ID" value="NZ_CP126114.1"/>
</dbReference>